<evidence type="ECO:0000313" key="3">
    <source>
        <dbReference type="Proteomes" id="UP000233293"/>
    </source>
</evidence>
<sequence length="166" mass="17601">MMGSVSTSFLGSEFNDFLFASVGEDRNEMPLSVISVLARLDLDPWQEAAQLARSPPQTAIQRLASLIEKLPEGLSTDDGPGPNAARLIALLPRQTGPNMTPGETSFGIVVADKSRDVGYLLAMLFVLGAFFVMASGQPPEKLHISEAETSGAAQPFDSLPNSIVAP</sequence>
<keyword evidence="3" id="KW-1185">Reference proteome</keyword>
<keyword evidence="1" id="KW-0472">Membrane</keyword>
<comment type="caution">
    <text evidence="2">The sequence shown here is derived from an EMBL/GenBank/DDBJ whole genome shotgun (WGS) entry which is preliminary data.</text>
</comment>
<dbReference type="EMBL" id="PIUM01000009">
    <property type="protein sequence ID" value="PKU24652.1"/>
    <property type="molecule type" value="Genomic_DNA"/>
</dbReference>
<feature type="transmembrane region" description="Helical" evidence="1">
    <location>
        <begin position="117"/>
        <end position="136"/>
    </location>
</feature>
<organism evidence="2 3">
    <name type="scientific">Telmatospirillum siberiense</name>
    <dbReference type="NCBI Taxonomy" id="382514"/>
    <lineage>
        <taxon>Bacteria</taxon>
        <taxon>Pseudomonadati</taxon>
        <taxon>Pseudomonadota</taxon>
        <taxon>Alphaproteobacteria</taxon>
        <taxon>Rhodospirillales</taxon>
        <taxon>Rhodospirillaceae</taxon>
        <taxon>Telmatospirillum</taxon>
    </lineage>
</organism>
<keyword evidence="1" id="KW-0812">Transmembrane</keyword>
<accession>A0A2N3PW75</accession>
<dbReference type="RefSeq" id="WP_101250445.1">
    <property type="nucleotide sequence ID" value="NZ_PIUM01000009.1"/>
</dbReference>
<protein>
    <submittedName>
        <fullName evidence="2">Uncharacterized protein</fullName>
    </submittedName>
</protein>
<dbReference type="Proteomes" id="UP000233293">
    <property type="component" value="Unassembled WGS sequence"/>
</dbReference>
<evidence type="ECO:0000256" key="1">
    <source>
        <dbReference type="SAM" id="Phobius"/>
    </source>
</evidence>
<dbReference type="OrthoDB" id="7283160at2"/>
<gene>
    <name evidence="2" type="ORF">CWS72_09900</name>
</gene>
<reference evidence="3" key="1">
    <citation type="submission" date="2017-12" db="EMBL/GenBank/DDBJ databases">
        <title>Draft genome sequence of Telmatospirillum siberiense 26-4b1T, an acidotolerant peatland alphaproteobacterium potentially involved in sulfur cycling.</title>
        <authorList>
            <person name="Hausmann B."/>
            <person name="Pjevac P."/>
            <person name="Schreck K."/>
            <person name="Herbold C.W."/>
            <person name="Daims H."/>
            <person name="Wagner M."/>
            <person name="Pester M."/>
            <person name="Loy A."/>
        </authorList>
    </citation>
    <scope>NUCLEOTIDE SEQUENCE [LARGE SCALE GENOMIC DNA]</scope>
    <source>
        <strain evidence="3">26-4b1</strain>
    </source>
</reference>
<proteinExistence type="predicted"/>
<name>A0A2N3PW75_9PROT</name>
<dbReference type="AlphaFoldDB" id="A0A2N3PW75"/>
<keyword evidence="1" id="KW-1133">Transmembrane helix</keyword>
<evidence type="ECO:0000313" key="2">
    <source>
        <dbReference type="EMBL" id="PKU24652.1"/>
    </source>
</evidence>